<sequence>MIELALALQDQDGHYAEHAGVVLASVFHNTASRVNVHILHDQTLTEENKSKLMRLTSRYKHTITFYPITLPENMLQVMENVGSINVWTQACMYRLLLPALIPVEKIIYLDCDVLVNMDLEELWRIDLGQYYLGAVWDQGIMEVAHVINSKGLVPERYFNSGVVLFALNTIRCHQEWYEETLHFLRSFPDSTMPDQDALNAVFGGNYLQLDRRFNFFNQSIPNHDFHNKIVHFTGTEKFWDQNSPGAGLHHKYLSLTPWRKFRTYLKRRKRKVTHLKLRYKKSRRLHLKMKRSKTLRLSLTELSIIRQLRSRRANLLKAKRKSRYTRH</sequence>
<keyword evidence="3" id="KW-0479">Metal-binding</keyword>
<accession>A0ABX3H178</accession>
<evidence type="ECO:0000256" key="1">
    <source>
        <dbReference type="ARBA" id="ARBA00022676"/>
    </source>
</evidence>
<dbReference type="InterPro" id="IPR029044">
    <property type="entry name" value="Nucleotide-diphossugar_trans"/>
</dbReference>
<evidence type="ECO:0000256" key="3">
    <source>
        <dbReference type="ARBA" id="ARBA00022723"/>
    </source>
</evidence>
<dbReference type="Gene3D" id="3.90.550.10">
    <property type="entry name" value="Spore Coat Polysaccharide Biosynthesis Protein SpsA, Chain A"/>
    <property type="match status" value="1"/>
</dbReference>
<protein>
    <recommendedName>
        <fullName evidence="6">Glycosyl transferase</fullName>
    </recommendedName>
</protein>
<name>A0ABX3H178_PAEBO</name>
<keyword evidence="2" id="KW-0808">Transferase</keyword>
<dbReference type="PANTHER" id="PTHR13778:SF47">
    <property type="entry name" value="LIPOPOLYSACCHARIDE 1,3-GALACTOSYLTRANSFERASE"/>
    <property type="match status" value="1"/>
</dbReference>
<evidence type="ECO:0008006" key="6">
    <source>
        <dbReference type="Google" id="ProtNLM"/>
    </source>
</evidence>
<dbReference type="EMBL" id="MPTB01000036">
    <property type="protein sequence ID" value="OMD43237.1"/>
    <property type="molecule type" value="Genomic_DNA"/>
</dbReference>
<keyword evidence="5" id="KW-1185">Reference proteome</keyword>
<dbReference type="PANTHER" id="PTHR13778">
    <property type="entry name" value="GLYCOSYLTRANSFERASE 8 DOMAIN-CONTAINING PROTEIN"/>
    <property type="match status" value="1"/>
</dbReference>
<dbReference type="Pfam" id="PF01501">
    <property type="entry name" value="Glyco_transf_8"/>
    <property type="match status" value="1"/>
</dbReference>
<dbReference type="CDD" id="cd04194">
    <property type="entry name" value="GT8_A4GalT_like"/>
    <property type="match status" value="1"/>
</dbReference>
<keyword evidence="1" id="KW-0328">Glycosyltransferase</keyword>
<dbReference type="RefSeq" id="WP_076113133.1">
    <property type="nucleotide sequence ID" value="NZ_MPTB01000036.1"/>
</dbReference>
<gene>
    <name evidence="4" type="ORF">BSK56_24375</name>
</gene>
<comment type="caution">
    <text evidence="4">The sequence shown here is derived from an EMBL/GenBank/DDBJ whole genome shotgun (WGS) entry which is preliminary data.</text>
</comment>
<dbReference type="InterPro" id="IPR002495">
    <property type="entry name" value="Glyco_trans_8"/>
</dbReference>
<evidence type="ECO:0000313" key="5">
    <source>
        <dbReference type="Proteomes" id="UP000187412"/>
    </source>
</evidence>
<evidence type="ECO:0000313" key="4">
    <source>
        <dbReference type="EMBL" id="OMD43237.1"/>
    </source>
</evidence>
<reference evidence="4 5" key="1">
    <citation type="submission" date="2016-10" db="EMBL/GenBank/DDBJ databases">
        <title>Paenibacillus species isolates.</title>
        <authorList>
            <person name="Beno S.M."/>
        </authorList>
    </citation>
    <scope>NUCLEOTIDE SEQUENCE [LARGE SCALE GENOMIC DNA]</scope>
    <source>
        <strain evidence="4 5">FSL H7-0744</strain>
    </source>
</reference>
<organism evidence="4 5">
    <name type="scientific">Paenibacillus borealis</name>
    <dbReference type="NCBI Taxonomy" id="160799"/>
    <lineage>
        <taxon>Bacteria</taxon>
        <taxon>Bacillati</taxon>
        <taxon>Bacillota</taxon>
        <taxon>Bacilli</taxon>
        <taxon>Bacillales</taxon>
        <taxon>Paenibacillaceae</taxon>
        <taxon>Paenibacillus</taxon>
    </lineage>
</organism>
<proteinExistence type="predicted"/>
<dbReference type="SUPFAM" id="SSF53448">
    <property type="entry name" value="Nucleotide-diphospho-sugar transferases"/>
    <property type="match status" value="1"/>
</dbReference>
<dbReference type="InterPro" id="IPR050748">
    <property type="entry name" value="Glycosyltrans_8_dom-fam"/>
</dbReference>
<dbReference type="Proteomes" id="UP000187412">
    <property type="component" value="Unassembled WGS sequence"/>
</dbReference>
<evidence type="ECO:0000256" key="2">
    <source>
        <dbReference type="ARBA" id="ARBA00022679"/>
    </source>
</evidence>